<keyword evidence="1" id="KW-0812">Transmembrane</keyword>
<accession>A0AAN7Q0H2</accession>
<sequence length="159" mass="18531">MSMASLQGAKLFELWGKVSSNHCEVGRTVWCASWTMSSEPKPAHMKKTEGLSLRVGHPPAPQFNRQRSLSLSFNRLKPPEKDLVQKERHEFGQFIAREALLNEEYWVGSIMIFSSWFYYLTSILLLFQCWALWPCSYYRLQHGFGQRVTGRTDQMRGEH</sequence>
<dbReference type="AlphaFoldDB" id="A0AAN7Q0H2"/>
<evidence type="ECO:0000256" key="1">
    <source>
        <dbReference type="SAM" id="Phobius"/>
    </source>
</evidence>
<dbReference type="PANTHER" id="PTHR47426:SF3">
    <property type="entry name" value="GCN5-RELATED N-ACETYLTRANSFERASE 6, CHLOROPLASTIC"/>
    <property type="match status" value="1"/>
</dbReference>
<organism evidence="2 3">
    <name type="scientific">Trapa incisa</name>
    <dbReference type="NCBI Taxonomy" id="236973"/>
    <lineage>
        <taxon>Eukaryota</taxon>
        <taxon>Viridiplantae</taxon>
        <taxon>Streptophyta</taxon>
        <taxon>Embryophyta</taxon>
        <taxon>Tracheophyta</taxon>
        <taxon>Spermatophyta</taxon>
        <taxon>Magnoliopsida</taxon>
        <taxon>eudicotyledons</taxon>
        <taxon>Gunneridae</taxon>
        <taxon>Pentapetalae</taxon>
        <taxon>rosids</taxon>
        <taxon>malvids</taxon>
        <taxon>Myrtales</taxon>
        <taxon>Lythraceae</taxon>
        <taxon>Trapa</taxon>
    </lineage>
</organism>
<proteinExistence type="predicted"/>
<name>A0AAN7Q0H2_9MYRT</name>
<reference evidence="2 3" key="1">
    <citation type="journal article" date="2023" name="Hortic Res">
        <title>Pangenome of water caltrop reveals structural variations and asymmetric subgenome divergence after allopolyploidization.</title>
        <authorList>
            <person name="Zhang X."/>
            <person name="Chen Y."/>
            <person name="Wang L."/>
            <person name="Yuan Y."/>
            <person name="Fang M."/>
            <person name="Shi L."/>
            <person name="Lu R."/>
            <person name="Comes H.P."/>
            <person name="Ma Y."/>
            <person name="Chen Y."/>
            <person name="Huang G."/>
            <person name="Zhou Y."/>
            <person name="Zheng Z."/>
            <person name="Qiu Y."/>
        </authorList>
    </citation>
    <scope>NUCLEOTIDE SEQUENCE [LARGE SCALE GENOMIC DNA]</scope>
    <source>
        <tissue evidence="2">Roots</tissue>
    </source>
</reference>
<evidence type="ECO:0000313" key="2">
    <source>
        <dbReference type="EMBL" id="KAK4756889.1"/>
    </source>
</evidence>
<dbReference type="Proteomes" id="UP001345219">
    <property type="component" value="Chromosome 6"/>
</dbReference>
<protein>
    <submittedName>
        <fullName evidence="2">Uncharacterized protein</fullName>
    </submittedName>
</protein>
<keyword evidence="1" id="KW-0472">Membrane</keyword>
<comment type="caution">
    <text evidence="2">The sequence shown here is derived from an EMBL/GenBank/DDBJ whole genome shotgun (WGS) entry which is preliminary data.</text>
</comment>
<dbReference type="PANTHER" id="PTHR47426">
    <property type="entry name" value="ACYL-COA N-ACYLTRANSFERASES (NAT) SUPERFAMILY PROTEIN"/>
    <property type="match status" value="1"/>
</dbReference>
<gene>
    <name evidence="2" type="ORF">SAY87_007016</name>
</gene>
<dbReference type="EMBL" id="JAXIOK010000013">
    <property type="protein sequence ID" value="KAK4756889.1"/>
    <property type="molecule type" value="Genomic_DNA"/>
</dbReference>
<keyword evidence="3" id="KW-1185">Reference proteome</keyword>
<keyword evidence="1" id="KW-1133">Transmembrane helix</keyword>
<feature type="transmembrane region" description="Helical" evidence="1">
    <location>
        <begin position="116"/>
        <end position="133"/>
    </location>
</feature>
<evidence type="ECO:0000313" key="3">
    <source>
        <dbReference type="Proteomes" id="UP001345219"/>
    </source>
</evidence>